<sequence length="80" mass="9239">MIATADLYAAFLEHTKGASCFTRRMAIDMADFFDTSPRFIVQRLESLWIIKEGSWDWFTVNGGITKAHIHEARSDRQRTT</sequence>
<dbReference type="AlphaFoldDB" id="A0A7T7KK95"/>
<dbReference type="RefSeq" id="WP_200334193.1">
    <property type="nucleotide sequence ID" value="NZ_CP066786.1"/>
</dbReference>
<gene>
    <name evidence="1" type="ORF">JET14_13520</name>
</gene>
<dbReference type="KEGG" id="mlut:JET14_13520"/>
<protein>
    <submittedName>
        <fullName evidence="1">Uncharacterized protein</fullName>
    </submittedName>
</protein>
<dbReference type="EMBL" id="CP066786">
    <property type="protein sequence ID" value="QQM29343.1"/>
    <property type="molecule type" value="Genomic_DNA"/>
</dbReference>
<dbReference type="Proteomes" id="UP000596083">
    <property type="component" value="Chromosome"/>
</dbReference>
<evidence type="ECO:0000313" key="1">
    <source>
        <dbReference type="EMBL" id="QQM29343.1"/>
    </source>
</evidence>
<reference evidence="1 2" key="1">
    <citation type="submission" date="2020-12" db="EMBL/GenBank/DDBJ databases">
        <authorList>
            <person name="Zheng R.K."/>
            <person name="Sun C.M."/>
        </authorList>
    </citation>
    <scope>NUCLEOTIDE SEQUENCE [LARGE SCALE GENOMIC DNA]</scope>
    <source>
        <strain evidence="1 2">ZRK001</strain>
    </source>
</reference>
<name>A0A7T7KK95_9HYPH</name>
<accession>A0A7T7KK95</accession>
<organism evidence="1 2">
    <name type="scientific">Martelella lutilitoris</name>
    <dbReference type="NCBI Taxonomy" id="2583532"/>
    <lineage>
        <taxon>Bacteria</taxon>
        <taxon>Pseudomonadati</taxon>
        <taxon>Pseudomonadota</taxon>
        <taxon>Alphaproteobacteria</taxon>
        <taxon>Hyphomicrobiales</taxon>
        <taxon>Aurantimonadaceae</taxon>
        <taxon>Martelella</taxon>
    </lineage>
</organism>
<proteinExistence type="predicted"/>
<evidence type="ECO:0000313" key="2">
    <source>
        <dbReference type="Proteomes" id="UP000596083"/>
    </source>
</evidence>